<sequence length="49" mass="5465">MWVESSGVLLTTSKSGLYCWVDKRGDVVPDAEKLIEKCCNCEANDVPKF</sequence>
<keyword evidence="2" id="KW-1185">Reference proteome</keyword>
<accession>A0A4D6LUX1</accession>
<evidence type="ECO:0000313" key="1">
    <source>
        <dbReference type="EMBL" id="QCD92221.1"/>
    </source>
</evidence>
<protein>
    <submittedName>
        <fullName evidence="1">Uncharacterized protein</fullName>
    </submittedName>
</protein>
<reference evidence="1 2" key="1">
    <citation type="submission" date="2019-04" db="EMBL/GenBank/DDBJ databases">
        <title>An improved genome assembly and genetic linkage map for asparagus bean, Vigna unguiculata ssp. sesquipedialis.</title>
        <authorList>
            <person name="Xia Q."/>
            <person name="Zhang R."/>
            <person name="Dong Y."/>
        </authorList>
    </citation>
    <scope>NUCLEOTIDE SEQUENCE [LARGE SCALE GENOMIC DNA]</scope>
    <source>
        <tissue evidence="1">Leaf</tissue>
    </source>
</reference>
<dbReference type="Proteomes" id="UP000501690">
    <property type="component" value="Linkage Group LG5"/>
</dbReference>
<dbReference type="EMBL" id="CP039349">
    <property type="protein sequence ID" value="QCD92221.1"/>
    <property type="molecule type" value="Genomic_DNA"/>
</dbReference>
<name>A0A4D6LUX1_VIGUN</name>
<organism evidence="1 2">
    <name type="scientific">Vigna unguiculata</name>
    <name type="common">Cowpea</name>
    <dbReference type="NCBI Taxonomy" id="3917"/>
    <lineage>
        <taxon>Eukaryota</taxon>
        <taxon>Viridiplantae</taxon>
        <taxon>Streptophyta</taxon>
        <taxon>Embryophyta</taxon>
        <taxon>Tracheophyta</taxon>
        <taxon>Spermatophyta</taxon>
        <taxon>Magnoliopsida</taxon>
        <taxon>eudicotyledons</taxon>
        <taxon>Gunneridae</taxon>
        <taxon>Pentapetalae</taxon>
        <taxon>rosids</taxon>
        <taxon>fabids</taxon>
        <taxon>Fabales</taxon>
        <taxon>Fabaceae</taxon>
        <taxon>Papilionoideae</taxon>
        <taxon>50 kb inversion clade</taxon>
        <taxon>NPAAA clade</taxon>
        <taxon>indigoferoid/millettioid clade</taxon>
        <taxon>Phaseoleae</taxon>
        <taxon>Vigna</taxon>
    </lineage>
</organism>
<proteinExistence type="predicted"/>
<evidence type="ECO:0000313" key="2">
    <source>
        <dbReference type="Proteomes" id="UP000501690"/>
    </source>
</evidence>
<gene>
    <name evidence="1" type="ORF">DEO72_LG5g282</name>
</gene>
<dbReference type="AlphaFoldDB" id="A0A4D6LUX1"/>